<dbReference type="AlphaFoldDB" id="A0A1R4H3R6"/>
<dbReference type="Proteomes" id="UP000195667">
    <property type="component" value="Unassembled WGS sequence"/>
</dbReference>
<dbReference type="InterPro" id="IPR026349">
    <property type="entry name" value="CHP04255"/>
</dbReference>
<name>A0A1R4H3R6_9GAMM</name>
<dbReference type="RefSeq" id="WP_176371021.1">
    <property type="nucleotide sequence ID" value="NZ_FUKI01000058.1"/>
</dbReference>
<proteinExistence type="predicted"/>
<dbReference type="EMBL" id="FUKI01000058">
    <property type="protein sequence ID" value="SJM90681.1"/>
    <property type="molecule type" value="Genomic_DNA"/>
</dbReference>
<reference evidence="2" key="1">
    <citation type="submission" date="2017-02" db="EMBL/GenBank/DDBJ databases">
        <authorList>
            <person name="Daims H."/>
        </authorList>
    </citation>
    <scope>NUCLEOTIDE SEQUENCE [LARGE SCALE GENOMIC DNA]</scope>
</reference>
<evidence type="ECO:0000313" key="2">
    <source>
        <dbReference type="Proteomes" id="UP000195667"/>
    </source>
</evidence>
<evidence type="ECO:0000313" key="1">
    <source>
        <dbReference type="EMBL" id="SJM90681.1"/>
    </source>
</evidence>
<gene>
    <name evidence="1" type="ORF">CRENPOLYSF1_1500003</name>
</gene>
<dbReference type="NCBIfam" id="TIGR04255">
    <property type="entry name" value="sporadTIGR04255"/>
    <property type="match status" value="1"/>
</dbReference>
<protein>
    <submittedName>
        <fullName evidence="1">Uncharacterized protein</fullName>
    </submittedName>
</protein>
<accession>A0A1R4H3R6</accession>
<organism evidence="1 2">
    <name type="scientific">Crenothrix polyspora</name>
    <dbReference type="NCBI Taxonomy" id="360316"/>
    <lineage>
        <taxon>Bacteria</taxon>
        <taxon>Pseudomonadati</taxon>
        <taxon>Pseudomonadota</taxon>
        <taxon>Gammaproteobacteria</taxon>
        <taxon>Methylococcales</taxon>
        <taxon>Crenotrichaceae</taxon>
        <taxon>Crenothrix</taxon>
    </lineage>
</organism>
<keyword evidence="2" id="KW-1185">Reference proteome</keyword>
<sequence length="222" mass="24949">MTDRTGILPNSPLIYAIASVRFAAWPLLAKKIDEIHDELREITPLIQTIQIQTGIPGIQGENVTKLWMLLSSDRNLGIHLAPDHLLVFCRKYTRYNEFEATLSKCLSVLLKHMRFMDVINTGIRYVDHIKVKERENRNQYVSERLLATSFSGITDVGCVYAGSYKSGEYDLRVRCISQPDSLAVPEDMISLLTMSTEPSAALRLETLNNGILLVLSHSLSVG</sequence>